<evidence type="ECO:0000313" key="2">
    <source>
        <dbReference type="EMBL" id="SHO77361.1"/>
    </source>
</evidence>
<dbReference type="VEuPathDB" id="FungiDB:MSYG_1702"/>
<dbReference type="Proteomes" id="UP000186303">
    <property type="component" value="Chromosome 2"/>
</dbReference>
<evidence type="ECO:0000256" key="1">
    <source>
        <dbReference type="SAM" id="MobiDB-lite"/>
    </source>
</evidence>
<dbReference type="AlphaFoldDB" id="A0A1M8A4L7"/>
<feature type="region of interest" description="Disordered" evidence="1">
    <location>
        <begin position="1"/>
        <end position="73"/>
    </location>
</feature>
<organism evidence="2 3">
    <name type="scientific">Malassezia sympodialis (strain ATCC 42132)</name>
    <name type="common">Atopic eczema-associated yeast</name>
    <dbReference type="NCBI Taxonomy" id="1230383"/>
    <lineage>
        <taxon>Eukaryota</taxon>
        <taxon>Fungi</taxon>
        <taxon>Dikarya</taxon>
        <taxon>Basidiomycota</taxon>
        <taxon>Ustilaginomycotina</taxon>
        <taxon>Malasseziomycetes</taxon>
        <taxon>Malasseziales</taxon>
        <taxon>Malasseziaceae</taxon>
        <taxon>Malassezia</taxon>
    </lineage>
</organism>
<evidence type="ECO:0000313" key="3">
    <source>
        <dbReference type="Proteomes" id="UP000186303"/>
    </source>
</evidence>
<sequence length="124" mass="13499">MPEVEWHPPVRVIPQEPVKSELEEVPVAQAPKASDTPGPSQGAGPDTQAERPQTNHEDSALATSSAPGPYSYAEQDTAKWNSLLLWAREQRGPQWDASTGLWQVPHGTALYYGFQAPNEGTAPR</sequence>
<keyword evidence="3" id="KW-1185">Reference proteome</keyword>
<accession>A0A1M8A4L7</accession>
<gene>
    <name evidence="2" type="ORF">MSYG_1702</name>
</gene>
<reference evidence="3" key="1">
    <citation type="journal article" date="2017" name="Nucleic Acids Res.">
        <title>Proteogenomics produces comprehensive and highly accurate protein-coding gene annotation in a complete genome assembly of Malassezia sympodialis.</title>
        <authorList>
            <person name="Zhu Y."/>
            <person name="Engstroem P.G."/>
            <person name="Tellgren-Roth C."/>
            <person name="Baudo C.D."/>
            <person name="Kennell J.C."/>
            <person name="Sun S."/>
            <person name="Billmyre R.B."/>
            <person name="Schroeder M.S."/>
            <person name="Andersson A."/>
            <person name="Holm T."/>
            <person name="Sigurgeirsson B."/>
            <person name="Wu G."/>
            <person name="Sankaranarayanan S.R."/>
            <person name="Siddharthan R."/>
            <person name="Sanyal K."/>
            <person name="Lundeberg J."/>
            <person name="Nystedt B."/>
            <person name="Boekhout T."/>
            <person name="Dawson T.L. Jr."/>
            <person name="Heitman J."/>
            <person name="Scheynius A."/>
            <person name="Lehtioe J."/>
        </authorList>
    </citation>
    <scope>NUCLEOTIDE SEQUENCE [LARGE SCALE GENOMIC DNA]</scope>
    <source>
        <strain evidence="3">ATCC 42132</strain>
    </source>
</reference>
<dbReference type="EMBL" id="LT671822">
    <property type="protein sequence ID" value="SHO77361.1"/>
    <property type="molecule type" value="Genomic_DNA"/>
</dbReference>
<protein>
    <submittedName>
        <fullName evidence="2">Uncharacterized protein</fullName>
    </submittedName>
</protein>
<name>A0A1M8A4L7_MALS4</name>
<proteinExistence type="predicted"/>
<dbReference type="OrthoDB" id="5550090at2759"/>